<accession>A0A017RWJ7</accession>
<dbReference type="RefSeq" id="WP_035379033.1">
    <property type="nucleotide sequence ID" value="NZ_AZQP01000013.1"/>
</dbReference>
<dbReference type="OrthoDB" id="9803238at2"/>
<dbReference type="InterPro" id="IPR029767">
    <property type="entry name" value="WecB-like"/>
</dbReference>
<keyword evidence="3" id="KW-1185">Reference proteome</keyword>
<organism evidence="2 3">
    <name type="scientific">Fervidicella metallireducens AeB</name>
    <dbReference type="NCBI Taxonomy" id="1403537"/>
    <lineage>
        <taxon>Bacteria</taxon>
        <taxon>Bacillati</taxon>
        <taxon>Bacillota</taxon>
        <taxon>Clostridia</taxon>
        <taxon>Eubacteriales</taxon>
        <taxon>Clostridiaceae</taxon>
        <taxon>Fervidicella</taxon>
    </lineage>
</organism>
<protein>
    <submittedName>
        <fullName evidence="2">UDP-N-acetylglucosamine 2-epimerase</fullName>
    </submittedName>
</protein>
<feature type="domain" description="UDP-N-acetylglucosamine 2-epimerase" evidence="1">
    <location>
        <begin position="23"/>
        <end position="369"/>
    </location>
</feature>
<dbReference type="STRING" id="1403537.Q428_05925"/>
<comment type="caution">
    <text evidence="2">The sequence shown here is derived from an EMBL/GenBank/DDBJ whole genome shotgun (WGS) entry which is preliminary data.</text>
</comment>
<dbReference type="AlphaFoldDB" id="A0A017RWJ7"/>
<evidence type="ECO:0000313" key="2">
    <source>
        <dbReference type="EMBL" id="EYE88784.1"/>
    </source>
</evidence>
<dbReference type="EMBL" id="AZQP01000013">
    <property type="protein sequence ID" value="EYE88784.1"/>
    <property type="molecule type" value="Genomic_DNA"/>
</dbReference>
<dbReference type="SUPFAM" id="SSF53756">
    <property type="entry name" value="UDP-Glycosyltransferase/glycogen phosphorylase"/>
    <property type="match status" value="1"/>
</dbReference>
<dbReference type="GO" id="GO:0006047">
    <property type="term" value="P:UDP-N-acetylglucosamine metabolic process"/>
    <property type="evidence" value="ECO:0007669"/>
    <property type="project" value="InterPro"/>
</dbReference>
<dbReference type="Pfam" id="PF02350">
    <property type="entry name" value="Epimerase_2"/>
    <property type="match status" value="1"/>
</dbReference>
<proteinExistence type="predicted"/>
<evidence type="ECO:0000259" key="1">
    <source>
        <dbReference type="Pfam" id="PF02350"/>
    </source>
</evidence>
<evidence type="ECO:0000313" key="3">
    <source>
        <dbReference type="Proteomes" id="UP000019681"/>
    </source>
</evidence>
<dbReference type="PANTHER" id="PTHR43174">
    <property type="entry name" value="UDP-N-ACETYLGLUCOSAMINE 2-EPIMERASE"/>
    <property type="match status" value="1"/>
</dbReference>
<sequence length="386" mass="43838">MKRIGVVTTSRADFGLLFPIINRLEKSKQFKVKVIATGIHLLKEHGNTIKYVKEKCQHVDEVDLFMSDINKYTLVKSLGIGFLSFADYLKNNKFDLVIVLGDRTELIVPVYSSMLCDIPVCHIFGGDTIDEYVTYDNNVRHCITKLASIHFTALEDHAIRIKKMGEEEWRVFNVGSPAIDYINMCKFLSRDDLGRKFNNLDFKKPFCVLTFHPVPTEFENIELQINNIIKALSHFDIQVICTKPNNDLGSDKIMNIIKNECYSNPRFLLVDSLSQEEYYSLLKNCSFVIGNSSSGILESASFKIPAINIGTRQKGRVKGDNVLDCGIAENVIVNSILKATQDKEFKEICNSCENPYGDGNTSKKIENILTTLLMDKKKLLMKKITY</sequence>
<dbReference type="Proteomes" id="UP000019681">
    <property type="component" value="Unassembled WGS sequence"/>
</dbReference>
<gene>
    <name evidence="2" type="ORF">Q428_05925</name>
</gene>
<reference evidence="2 3" key="1">
    <citation type="journal article" date="2014" name="Genome Announc.">
        <title>Draft Genome Sequence of Fervidicella metallireducens Strain AeBT, an Iron-Reducing Thermoanaerobe from the Great Artesian Basin.</title>
        <authorList>
            <person name="Patel B.K."/>
        </authorList>
    </citation>
    <scope>NUCLEOTIDE SEQUENCE [LARGE SCALE GENOMIC DNA]</scope>
    <source>
        <strain evidence="2 3">AeB</strain>
    </source>
</reference>
<dbReference type="InterPro" id="IPR003331">
    <property type="entry name" value="UDP_GlcNAc_Epimerase_2_dom"/>
</dbReference>
<name>A0A017RWJ7_9CLOT</name>
<dbReference type="Gene3D" id="3.40.50.2000">
    <property type="entry name" value="Glycogen Phosphorylase B"/>
    <property type="match status" value="2"/>
</dbReference>
<dbReference type="PANTHER" id="PTHR43174:SF3">
    <property type="entry name" value="UDP-N-ACETYLGLUCOSAMINE 2-EPIMERASE"/>
    <property type="match status" value="1"/>
</dbReference>
<dbReference type="GO" id="GO:0004553">
    <property type="term" value="F:hydrolase activity, hydrolyzing O-glycosyl compounds"/>
    <property type="evidence" value="ECO:0007669"/>
    <property type="project" value="InterPro"/>
</dbReference>
<dbReference type="InterPro" id="IPR020004">
    <property type="entry name" value="UDP-GlcNAc_Epase"/>
</dbReference>
<dbReference type="NCBIfam" id="TIGR03568">
    <property type="entry name" value="NeuC_NnaA"/>
    <property type="match status" value="1"/>
</dbReference>